<dbReference type="EMBL" id="VSWC01000028">
    <property type="protein sequence ID" value="KAA1108181.1"/>
    <property type="molecule type" value="Genomic_DNA"/>
</dbReference>
<accession>A0A5B0Q4P3</accession>
<name>A0A5B0Q4P3_PUCGR</name>
<evidence type="ECO:0000313" key="2">
    <source>
        <dbReference type="EMBL" id="KAA1108181.1"/>
    </source>
</evidence>
<reference evidence="2 3" key="1">
    <citation type="submission" date="2019-05" db="EMBL/GenBank/DDBJ databases">
        <title>Emergence of the Ug99 lineage of the wheat stem rust pathogen through somatic hybridization.</title>
        <authorList>
            <person name="Li F."/>
            <person name="Upadhyaya N.M."/>
            <person name="Sperschneider J."/>
            <person name="Matny O."/>
            <person name="Nguyen-Phuc H."/>
            <person name="Mago R."/>
            <person name="Raley C."/>
            <person name="Miller M.E."/>
            <person name="Silverstein K.A.T."/>
            <person name="Henningsen E."/>
            <person name="Hirsch C.D."/>
            <person name="Visser B."/>
            <person name="Pretorius Z.A."/>
            <person name="Steffenson B.J."/>
            <person name="Schwessinger B."/>
            <person name="Dodds P.N."/>
            <person name="Figueroa M."/>
        </authorList>
    </citation>
    <scope>NUCLEOTIDE SEQUENCE [LARGE SCALE GENOMIC DNA]</scope>
    <source>
        <strain evidence="2">21-0</strain>
    </source>
</reference>
<feature type="region of interest" description="Disordered" evidence="1">
    <location>
        <begin position="1"/>
        <end position="30"/>
    </location>
</feature>
<comment type="caution">
    <text evidence="2">The sequence shown here is derived from an EMBL/GenBank/DDBJ whole genome shotgun (WGS) entry which is preliminary data.</text>
</comment>
<dbReference type="PROSITE" id="PS51257">
    <property type="entry name" value="PROKAR_LIPOPROTEIN"/>
    <property type="match status" value="1"/>
</dbReference>
<feature type="compositionally biased region" description="Basic and acidic residues" evidence="1">
    <location>
        <begin position="1"/>
        <end position="13"/>
    </location>
</feature>
<proteinExistence type="predicted"/>
<protein>
    <submittedName>
        <fullName evidence="2">Uncharacterized protein</fullName>
    </submittedName>
</protein>
<evidence type="ECO:0000256" key="1">
    <source>
        <dbReference type="SAM" id="MobiDB-lite"/>
    </source>
</evidence>
<dbReference type="AlphaFoldDB" id="A0A5B0Q4P3"/>
<organism evidence="2 3">
    <name type="scientific">Puccinia graminis f. sp. tritici</name>
    <dbReference type="NCBI Taxonomy" id="56615"/>
    <lineage>
        <taxon>Eukaryota</taxon>
        <taxon>Fungi</taxon>
        <taxon>Dikarya</taxon>
        <taxon>Basidiomycota</taxon>
        <taxon>Pucciniomycotina</taxon>
        <taxon>Pucciniomycetes</taxon>
        <taxon>Pucciniales</taxon>
        <taxon>Pucciniaceae</taxon>
        <taxon>Puccinia</taxon>
    </lineage>
</organism>
<keyword evidence="3" id="KW-1185">Reference proteome</keyword>
<sequence>MERDLKDFPDHSVRAFSTGSGGGACPSNVAEQGSDGGIALGVLPQAPYKPFSSAPALLIIRLRHAPYFSLAHTTNLKHQTLLAIFHTKPRVASRSSCFHQKCQTMLDAPSFQL</sequence>
<evidence type="ECO:0000313" key="3">
    <source>
        <dbReference type="Proteomes" id="UP000324748"/>
    </source>
</evidence>
<gene>
    <name evidence="2" type="ORF">PGT21_003151</name>
</gene>
<dbReference type="Proteomes" id="UP000324748">
    <property type="component" value="Unassembled WGS sequence"/>
</dbReference>